<keyword evidence="1 7" id="KW-0436">Ligase</keyword>
<dbReference type="KEGG" id="sutt:SUTMEG_06440"/>
<evidence type="ECO:0000259" key="9">
    <source>
        <dbReference type="Pfam" id="PF00749"/>
    </source>
</evidence>
<name>A0A2Z6I8H5_9BURK</name>
<evidence type="ECO:0000256" key="3">
    <source>
        <dbReference type="ARBA" id="ARBA00022741"/>
    </source>
</evidence>
<keyword evidence="4 7" id="KW-0862">Zinc</keyword>
<comment type="similarity">
    <text evidence="7">Belongs to the class-I aminoacyl-tRNA synthetase family. GluQ subfamily.</text>
</comment>
<dbReference type="InterPro" id="IPR020058">
    <property type="entry name" value="Glu/Gln-tRNA-synth_Ib_cat-dom"/>
</dbReference>
<feature type="binding site" evidence="7">
    <location>
        <position position="200"/>
    </location>
    <ligand>
        <name>L-glutamate</name>
        <dbReference type="ChEBI" id="CHEBI:29985"/>
    </ligand>
</feature>
<feature type="binding site" evidence="7">
    <location>
        <position position="48"/>
    </location>
    <ligand>
        <name>L-glutamate</name>
        <dbReference type="ChEBI" id="CHEBI:29985"/>
    </ligand>
</feature>
<sequence length="301" mass="32925">MTDITPLPYRGRFAPSPTGLLHRGSLAAALASWLDARAHAGTWLVRIEDIDPPRDIPGADRAILSALEGFGLVSDEPVLWQHDRYDAYEEALARLVASGFVYGCACSRKDVKEADERLGIPYPVYPGTCRTGTNGRAVRALRFRVPDRDVAFDDRWYGHYAQNVEKAVGDFVVKRADGLWAYQLAVVTDDIASGVTDVVRGADLLDNTPRQIVLTEALGARTPRYMHLPLVLNDRGEKLSKQQGATPVDVTNPLGELERAARHLGLPAIGADSAEAFLRAALPLWAERIASLPVKVESGRH</sequence>
<feature type="domain" description="Glutamyl/glutaminyl-tRNA synthetase class Ib catalytic" evidence="9">
    <location>
        <begin position="10"/>
        <end position="250"/>
    </location>
</feature>
<evidence type="ECO:0000256" key="7">
    <source>
        <dbReference type="HAMAP-Rule" id="MF_01428"/>
    </source>
</evidence>
<keyword evidence="8" id="KW-0648">Protein biosynthesis</keyword>
<evidence type="ECO:0000256" key="1">
    <source>
        <dbReference type="ARBA" id="ARBA00022598"/>
    </source>
</evidence>
<feature type="binding site" evidence="7">
    <location>
        <position position="182"/>
    </location>
    <ligand>
        <name>L-glutamate</name>
        <dbReference type="ChEBI" id="CHEBI:29985"/>
    </ligand>
</feature>
<evidence type="ECO:0000256" key="4">
    <source>
        <dbReference type="ARBA" id="ARBA00022833"/>
    </source>
</evidence>
<dbReference type="NCBIfam" id="TIGR03838">
    <property type="entry name" value="queuosine_YadB"/>
    <property type="match status" value="1"/>
</dbReference>
<protein>
    <recommendedName>
        <fullName evidence="7">Glutamyl-Q tRNA(Asp) synthetase</fullName>
        <shortName evidence="7">Glu-Q-RSs</shortName>
        <ecNumber evidence="7">6.1.1.-</ecNumber>
    </recommendedName>
</protein>
<dbReference type="GO" id="GO:0005524">
    <property type="term" value="F:ATP binding"/>
    <property type="evidence" value="ECO:0007669"/>
    <property type="project" value="UniProtKB-KW"/>
</dbReference>
<dbReference type="GO" id="GO:0006400">
    <property type="term" value="P:tRNA modification"/>
    <property type="evidence" value="ECO:0007669"/>
    <property type="project" value="InterPro"/>
</dbReference>
<accession>A0A2Z6I8H5</accession>
<dbReference type="HAMAP" id="MF_01428">
    <property type="entry name" value="Glu_Q_tRNA_synth"/>
    <property type="match status" value="1"/>
</dbReference>
<dbReference type="Proteomes" id="UP000271003">
    <property type="component" value="Chromosome"/>
</dbReference>
<dbReference type="InterPro" id="IPR022380">
    <property type="entry name" value="Glu-Q_tRNA(Asp)_Synthase"/>
</dbReference>
<keyword evidence="2 7" id="KW-0479">Metal-binding</keyword>
<dbReference type="GO" id="GO:0004818">
    <property type="term" value="F:glutamate-tRNA ligase activity"/>
    <property type="evidence" value="ECO:0007669"/>
    <property type="project" value="TreeGrafter"/>
</dbReference>
<dbReference type="SUPFAM" id="SSF52374">
    <property type="entry name" value="Nucleotidylyl transferase"/>
    <property type="match status" value="1"/>
</dbReference>
<dbReference type="OrthoDB" id="9807503at2"/>
<keyword evidence="5 7" id="KW-0067">ATP-binding</keyword>
<keyword evidence="11" id="KW-1185">Reference proteome</keyword>
<dbReference type="PANTHER" id="PTHR43311">
    <property type="entry name" value="GLUTAMATE--TRNA LIGASE"/>
    <property type="match status" value="1"/>
</dbReference>
<keyword evidence="6 7" id="KW-0030">Aminoacyl-tRNA synthetase</keyword>
<dbReference type="RefSeq" id="WP_120176430.1">
    <property type="nucleotide sequence ID" value="NZ_AP018786.1"/>
</dbReference>
<evidence type="ECO:0000313" key="10">
    <source>
        <dbReference type="EMBL" id="BBF22753.1"/>
    </source>
</evidence>
<dbReference type="InterPro" id="IPR000924">
    <property type="entry name" value="Glu/Gln-tRNA-synth"/>
</dbReference>
<dbReference type="Gene3D" id="3.40.50.620">
    <property type="entry name" value="HUPs"/>
    <property type="match status" value="1"/>
</dbReference>
<evidence type="ECO:0000256" key="2">
    <source>
        <dbReference type="ARBA" id="ARBA00022723"/>
    </source>
</evidence>
<feature type="binding site" evidence="7">
    <location>
        <begin position="12"/>
        <end position="16"/>
    </location>
    <ligand>
        <name>L-glutamate</name>
        <dbReference type="ChEBI" id="CHEBI:29985"/>
    </ligand>
</feature>
<dbReference type="GO" id="GO:0008270">
    <property type="term" value="F:zinc ion binding"/>
    <property type="evidence" value="ECO:0007669"/>
    <property type="project" value="UniProtKB-UniRule"/>
</dbReference>
<dbReference type="PANTHER" id="PTHR43311:SF1">
    <property type="entry name" value="GLUTAMYL-Q TRNA(ASP) SYNTHETASE"/>
    <property type="match status" value="1"/>
</dbReference>
<proteinExistence type="inferred from homology"/>
<dbReference type="NCBIfam" id="NF004314">
    <property type="entry name" value="PRK05710.1-3"/>
    <property type="match status" value="1"/>
</dbReference>
<feature type="binding site" evidence="7">
    <location>
        <position position="241"/>
    </location>
    <ligand>
        <name>ATP</name>
        <dbReference type="ChEBI" id="CHEBI:30616"/>
    </ligand>
</feature>
<feature type="short sequence motif" description="'KMSKS' region" evidence="7">
    <location>
        <begin position="238"/>
        <end position="242"/>
    </location>
</feature>
<evidence type="ECO:0000256" key="8">
    <source>
        <dbReference type="RuleBase" id="RU363037"/>
    </source>
</evidence>
<evidence type="ECO:0000256" key="6">
    <source>
        <dbReference type="ARBA" id="ARBA00023146"/>
    </source>
</evidence>
<dbReference type="InterPro" id="IPR014729">
    <property type="entry name" value="Rossmann-like_a/b/a_fold"/>
</dbReference>
<dbReference type="GO" id="GO:0006424">
    <property type="term" value="P:glutamyl-tRNA aminoacylation"/>
    <property type="evidence" value="ECO:0007669"/>
    <property type="project" value="InterPro"/>
</dbReference>
<dbReference type="GO" id="GO:0005829">
    <property type="term" value="C:cytosol"/>
    <property type="evidence" value="ECO:0007669"/>
    <property type="project" value="TreeGrafter"/>
</dbReference>
<dbReference type="EC" id="6.1.1.-" evidence="7"/>
<reference evidence="10 11" key="1">
    <citation type="journal article" date="2018" name="Int. J. Syst. Evol. Microbiol.">
        <title>Mesosutterella multiformis gen. nov., sp. nov., a member of the family Sutterellaceae and Sutterella megalosphaeroides sp. nov., isolated from human faeces.</title>
        <authorList>
            <person name="Sakamoto M."/>
            <person name="Ikeyama N."/>
            <person name="Kunihiro T."/>
            <person name="Iino T."/>
            <person name="Yuki M."/>
            <person name="Ohkuma M."/>
        </authorList>
    </citation>
    <scope>NUCLEOTIDE SEQUENCE [LARGE SCALE GENOMIC DNA]</scope>
    <source>
        <strain evidence="10 11">6FBBBH3</strain>
    </source>
</reference>
<evidence type="ECO:0000256" key="5">
    <source>
        <dbReference type="ARBA" id="ARBA00022840"/>
    </source>
</evidence>
<evidence type="ECO:0000313" key="11">
    <source>
        <dbReference type="Proteomes" id="UP000271003"/>
    </source>
</evidence>
<gene>
    <name evidence="7 10" type="primary">gluQ</name>
    <name evidence="10" type="ORF">SUTMEG_06440</name>
</gene>
<dbReference type="AlphaFoldDB" id="A0A2Z6I8H5"/>
<feature type="binding site" evidence="7">
    <location>
        <position position="125"/>
    </location>
    <ligand>
        <name>Zn(2+)</name>
        <dbReference type="ChEBI" id="CHEBI:29105"/>
    </ligand>
</feature>
<feature type="binding site" evidence="7">
    <location>
        <position position="129"/>
    </location>
    <ligand>
        <name>Zn(2+)</name>
        <dbReference type="ChEBI" id="CHEBI:29105"/>
    </ligand>
</feature>
<feature type="binding site" evidence="7">
    <location>
        <position position="104"/>
    </location>
    <ligand>
        <name>Zn(2+)</name>
        <dbReference type="ChEBI" id="CHEBI:29105"/>
    </ligand>
</feature>
<feature type="short sequence motif" description="'HIGH' region" evidence="7">
    <location>
        <begin position="15"/>
        <end position="25"/>
    </location>
</feature>
<organism evidence="10 11">
    <name type="scientific">Sutterella megalosphaeroides</name>
    <dbReference type="NCBI Taxonomy" id="2494234"/>
    <lineage>
        <taxon>Bacteria</taxon>
        <taxon>Pseudomonadati</taxon>
        <taxon>Pseudomonadota</taxon>
        <taxon>Betaproteobacteria</taxon>
        <taxon>Burkholderiales</taxon>
        <taxon>Sutterellaceae</taxon>
        <taxon>Sutterella</taxon>
    </lineage>
</organism>
<dbReference type="EMBL" id="AP018786">
    <property type="protein sequence ID" value="BBF22753.1"/>
    <property type="molecule type" value="Genomic_DNA"/>
</dbReference>
<comment type="function">
    <text evidence="7">Catalyzes the tRNA-independent activation of glutamate in presence of ATP and the subsequent transfer of glutamate onto a tRNA(Asp). Glutamate is transferred on the 2-amino-5-(4,5-dihydroxy-2-cyclopenten-1-yl) moiety of the queuosine in the wobble position of the QUC anticodon.</text>
</comment>
<feature type="binding site" evidence="7">
    <location>
        <position position="106"/>
    </location>
    <ligand>
        <name>Zn(2+)</name>
        <dbReference type="ChEBI" id="CHEBI:29105"/>
    </ligand>
</feature>
<dbReference type="Pfam" id="PF00749">
    <property type="entry name" value="tRNA-synt_1c"/>
    <property type="match status" value="1"/>
</dbReference>
<keyword evidence="3 7" id="KW-0547">Nucleotide-binding</keyword>
<comment type="cofactor">
    <cofactor evidence="7">
        <name>Zn(2+)</name>
        <dbReference type="ChEBI" id="CHEBI:29105"/>
    </cofactor>
    <text evidence="7">Binds 1 zinc ion per subunit.</text>
</comment>
<dbReference type="NCBIfam" id="NF004313">
    <property type="entry name" value="PRK05710.1-2"/>
    <property type="match status" value="1"/>
</dbReference>
<dbReference type="InterPro" id="IPR049940">
    <property type="entry name" value="GluQ/Sye"/>
</dbReference>
<dbReference type="PRINTS" id="PR00987">
    <property type="entry name" value="TRNASYNTHGLU"/>
</dbReference>